<dbReference type="PANTHER" id="PTHR33463">
    <property type="entry name" value="NB-ARC DOMAIN-CONTAINING PROTEIN-RELATED"/>
    <property type="match status" value="1"/>
</dbReference>
<protein>
    <recommendedName>
        <fullName evidence="2">Disease resistance protein At4g27190-like leucine-rich repeats domain-containing protein</fullName>
    </recommendedName>
</protein>
<evidence type="ECO:0000313" key="3">
    <source>
        <dbReference type="EMBL" id="GKV53678.1"/>
    </source>
</evidence>
<dbReference type="Gene3D" id="3.80.10.10">
    <property type="entry name" value="Ribonuclease Inhibitor"/>
    <property type="match status" value="1"/>
</dbReference>
<proteinExistence type="predicted"/>
<dbReference type="SUPFAM" id="SSF52047">
    <property type="entry name" value="RNI-like"/>
    <property type="match status" value="1"/>
</dbReference>
<sequence>MIWQSKVHANSFFKLKSLTVENCEKLLTVFPSTETAFLNLEELTITHLKNLEMIWQSKVHADSFSKLKSLTVENCEKLLTVFPSTEAAFLNLEWLNITHSKNLKTIWQSKVHANSFSKLKSLTVENCEKLLTVFPSTEAAFLNLEELTIAHLKNLEMI</sequence>
<dbReference type="Pfam" id="PF23247">
    <property type="entry name" value="LRR_RPS2"/>
    <property type="match status" value="2"/>
</dbReference>
<dbReference type="InterPro" id="IPR032675">
    <property type="entry name" value="LRR_dom_sf"/>
</dbReference>
<evidence type="ECO:0000259" key="2">
    <source>
        <dbReference type="Pfam" id="PF23247"/>
    </source>
</evidence>
<gene>
    <name evidence="3" type="ORF">SLEP1_g60195</name>
</gene>
<evidence type="ECO:0000313" key="4">
    <source>
        <dbReference type="Proteomes" id="UP001054252"/>
    </source>
</evidence>
<dbReference type="InterPro" id="IPR050905">
    <property type="entry name" value="Plant_NBS-LRR"/>
</dbReference>
<feature type="domain" description="Disease resistance protein At4g27190-like leucine-rich repeats" evidence="2">
    <location>
        <begin position="1"/>
        <end position="54"/>
    </location>
</feature>
<keyword evidence="4" id="KW-1185">Reference proteome</keyword>
<dbReference type="Proteomes" id="UP001054252">
    <property type="component" value="Unassembled WGS sequence"/>
</dbReference>
<name>A0AAV5MXX0_9ROSI</name>
<comment type="caution">
    <text evidence="3">The sequence shown here is derived from an EMBL/GenBank/DDBJ whole genome shotgun (WGS) entry which is preliminary data.</text>
</comment>
<keyword evidence="1" id="KW-0611">Plant defense</keyword>
<feature type="domain" description="Disease resistance protein At4g27190-like leucine-rich repeats" evidence="2">
    <location>
        <begin position="94"/>
        <end position="158"/>
    </location>
</feature>
<dbReference type="InterPro" id="IPR057135">
    <property type="entry name" value="At4g27190-like_LRR"/>
</dbReference>
<accession>A0AAV5MXX0</accession>
<dbReference type="PANTHER" id="PTHR33463:SF209">
    <property type="entry name" value="DISEASE RESISTANCE PROTEIN RPS2-LIKE"/>
    <property type="match status" value="1"/>
</dbReference>
<dbReference type="AlphaFoldDB" id="A0AAV5MXX0"/>
<dbReference type="EMBL" id="BPVZ01001699">
    <property type="protein sequence ID" value="GKV53678.1"/>
    <property type="molecule type" value="Genomic_DNA"/>
</dbReference>
<reference evidence="3 4" key="1">
    <citation type="journal article" date="2021" name="Commun. Biol.">
        <title>The genome of Shorea leprosula (Dipterocarpaceae) highlights the ecological relevance of drought in aseasonal tropical rainforests.</title>
        <authorList>
            <person name="Ng K.K.S."/>
            <person name="Kobayashi M.J."/>
            <person name="Fawcett J.A."/>
            <person name="Hatakeyama M."/>
            <person name="Paape T."/>
            <person name="Ng C.H."/>
            <person name="Ang C.C."/>
            <person name="Tnah L.H."/>
            <person name="Lee C.T."/>
            <person name="Nishiyama T."/>
            <person name="Sese J."/>
            <person name="O'Brien M.J."/>
            <person name="Copetti D."/>
            <person name="Mohd Noor M.I."/>
            <person name="Ong R.C."/>
            <person name="Putra M."/>
            <person name="Sireger I.Z."/>
            <person name="Indrioko S."/>
            <person name="Kosugi Y."/>
            <person name="Izuno A."/>
            <person name="Isagi Y."/>
            <person name="Lee S.L."/>
            <person name="Shimizu K.K."/>
        </authorList>
    </citation>
    <scope>NUCLEOTIDE SEQUENCE [LARGE SCALE GENOMIC DNA]</scope>
    <source>
        <strain evidence="3">214</strain>
    </source>
</reference>
<evidence type="ECO:0000256" key="1">
    <source>
        <dbReference type="ARBA" id="ARBA00022821"/>
    </source>
</evidence>
<organism evidence="3 4">
    <name type="scientific">Rubroshorea leprosula</name>
    <dbReference type="NCBI Taxonomy" id="152421"/>
    <lineage>
        <taxon>Eukaryota</taxon>
        <taxon>Viridiplantae</taxon>
        <taxon>Streptophyta</taxon>
        <taxon>Embryophyta</taxon>
        <taxon>Tracheophyta</taxon>
        <taxon>Spermatophyta</taxon>
        <taxon>Magnoliopsida</taxon>
        <taxon>eudicotyledons</taxon>
        <taxon>Gunneridae</taxon>
        <taxon>Pentapetalae</taxon>
        <taxon>rosids</taxon>
        <taxon>malvids</taxon>
        <taxon>Malvales</taxon>
        <taxon>Dipterocarpaceae</taxon>
        <taxon>Rubroshorea</taxon>
    </lineage>
</organism>